<sequence>MEADMIKVIPCTESMLTGTLQQALEVEPAPAYEQPPLGTRRALVLSGMYQSEVIDVVSSYRASGLPPAVFAAAVPNNYGRVVRELLEEVQADDAAMRRLAAQRAAEKQS</sequence>
<reference evidence="1" key="1">
    <citation type="submission" date="2021-01" db="EMBL/GenBank/DDBJ databases">
        <authorList>
            <person name="Corre E."/>
            <person name="Pelletier E."/>
            <person name="Niang G."/>
            <person name="Scheremetjew M."/>
            <person name="Finn R."/>
            <person name="Kale V."/>
            <person name="Holt S."/>
            <person name="Cochrane G."/>
            <person name="Meng A."/>
            <person name="Brown T."/>
            <person name="Cohen L."/>
        </authorList>
    </citation>
    <scope>NUCLEOTIDE SEQUENCE</scope>
    <source>
        <strain evidence="1">CCMP219</strain>
    </source>
</reference>
<evidence type="ECO:0000313" key="1">
    <source>
        <dbReference type="EMBL" id="CAD8281725.1"/>
    </source>
</evidence>
<accession>A0A7R9V1B8</accession>
<dbReference type="AlphaFoldDB" id="A0A7R9V1B8"/>
<dbReference type="PANTHER" id="PTHR35732">
    <property type="entry name" value="OS10G0545100 PROTEIN"/>
    <property type="match status" value="1"/>
</dbReference>
<proteinExistence type="predicted"/>
<organism evidence="1">
    <name type="scientific">Chlamydomonas euryale</name>
    <dbReference type="NCBI Taxonomy" id="1486919"/>
    <lineage>
        <taxon>Eukaryota</taxon>
        <taxon>Viridiplantae</taxon>
        <taxon>Chlorophyta</taxon>
        <taxon>core chlorophytes</taxon>
        <taxon>Chlorophyceae</taxon>
        <taxon>CS clade</taxon>
        <taxon>Chlamydomonadales</taxon>
        <taxon>Chlamydomonadaceae</taxon>
        <taxon>Chlamydomonas</taxon>
    </lineage>
</organism>
<name>A0A7R9V1B8_9CHLO</name>
<dbReference type="EMBL" id="HBEC01003821">
    <property type="protein sequence ID" value="CAD8281725.1"/>
    <property type="molecule type" value="Transcribed_RNA"/>
</dbReference>
<dbReference type="InterPro" id="IPR016621">
    <property type="entry name" value="UCP014543"/>
</dbReference>
<dbReference type="PANTHER" id="PTHR35732:SF1">
    <property type="entry name" value="OS10G0545100 PROTEIN"/>
    <property type="match status" value="1"/>
</dbReference>
<gene>
    <name evidence="1" type="ORF">CEUR00632_LOCUS1760</name>
</gene>
<protein>
    <submittedName>
        <fullName evidence="1">Uncharacterized protein</fullName>
    </submittedName>
</protein>
<dbReference type="Pfam" id="PF12646">
    <property type="entry name" value="DUF3783"/>
    <property type="match status" value="1"/>
</dbReference>